<keyword evidence="3" id="KW-0997">Cell inner membrane</keyword>
<proteinExistence type="inferred from homology"/>
<dbReference type="GO" id="GO:0046872">
    <property type="term" value="F:metal ion binding"/>
    <property type="evidence" value="ECO:0007669"/>
    <property type="project" value="UniProtKB-KW"/>
</dbReference>
<dbReference type="OrthoDB" id="9806299at2"/>
<keyword evidence="7 12" id="KW-0406">Ion transport</keyword>
<keyword evidence="12" id="KW-0813">Transport</keyword>
<feature type="binding site" evidence="12">
    <location>
        <position position="80"/>
    </location>
    <ligand>
        <name>Na(+)</name>
        <dbReference type="ChEBI" id="CHEBI:29101"/>
        <note>structural</note>
    </ligand>
</feature>
<comment type="subcellular location">
    <subcellularLocation>
        <location evidence="1 12">Cell membrane</location>
        <topology evidence="1 12">Multi-pass membrane protein</topology>
    </subcellularLocation>
</comment>
<dbReference type="GO" id="GO:0140114">
    <property type="term" value="P:cellular detoxification of fluoride"/>
    <property type="evidence" value="ECO:0007669"/>
    <property type="project" value="UniProtKB-UniRule"/>
</dbReference>
<evidence type="ECO:0000256" key="1">
    <source>
        <dbReference type="ARBA" id="ARBA00004651"/>
    </source>
</evidence>
<evidence type="ECO:0000256" key="8">
    <source>
        <dbReference type="ARBA" id="ARBA00023136"/>
    </source>
</evidence>
<evidence type="ECO:0000256" key="4">
    <source>
        <dbReference type="ARBA" id="ARBA00022692"/>
    </source>
</evidence>
<reference evidence="13 14" key="1">
    <citation type="submission" date="2016-11" db="EMBL/GenBank/DDBJ databases">
        <authorList>
            <person name="Jaros S."/>
            <person name="Januszkiewicz K."/>
            <person name="Wedrychowicz H."/>
        </authorList>
    </citation>
    <scope>NUCLEOTIDE SEQUENCE [LARGE SCALE GENOMIC DNA]</scope>
    <source>
        <strain evidence="13 14">GAS499</strain>
    </source>
</reference>
<feature type="transmembrane region" description="Helical" evidence="12">
    <location>
        <begin position="61"/>
        <end position="82"/>
    </location>
</feature>
<dbReference type="AlphaFoldDB" id="A0A1M7E300"/>
<dbReference type="InterPro" id="IPR003691">
    <property type="entry name" value="FluC"/>
</dbReference>
<comment type="catalytic activity">
    <reaction evidence="11">
        <text>fluoride(in) = fluoride(out)</text>
        <dbReference type="Rhea" id="RHEA:76159"/>
        <dbReference type="ChEBI" id="CHEBI:17051"/>
    </reaction>
    <physiologicalReaction direction="left-to-right" evidence="11">
        <dbReference type="Rhea" id="RHEA:76160"/>
    </physiologicalReaction>
</comment>
<keyword evidence="6 12" id="KW-0915">Sodium</keyword>
<evidence type="ECO:0000256" key="3">
    <source>
        <dbReference type="ARBA" id="ARBA00022519"/>
    </source>
</evidence>
<keyword evidence="5 12" id="KW-1133">Transmembrane helix</keyword>
<dbReference type="EMBL" id="LT670844">
    <property type="protein sequence ID" value="SHL86141.1"/>
    <property type="molecule type" value="Genomic_DNA"/>
</dbReference>
<evidence type="ECO:0000256" key="9">
    <source>
        <dbReference type="ARBA" id="ARBA00023303"/>
    </source>
</evidence>
<feature type="transmembrane region" description="Helical" evidence="12">
    <location>
        <begin position="32"/>
        <end position="54"/>
    </location>
</feature>
<keyword evidence="12" id="KW-0479">Metal-binding</keyword>
<dbReference type="GO" id="GO:0005886">
    <property type="term" value="C:plasma membrane"/>
    <property type="evidence" value="ECO:0007669"/>
    <property type="project" value="UniProtKB-SubCell"/>
</dbReference>
<sequence>MKVYLAVGLGAALGSLLRFLSGVLIVSVMGLSALWATGFVNVVGSFVIGLFAALTAPDGRLLVGAAGRQFVMGGICGGFTTFSAMSLDTFVLLLQGDIPLAGIYLVLVVVLSLVAAWVGHIVAVRLNH</sequence>
<evidence type="ECO:0000256" key="7">
    <source>
        <dbReference type="ARBA" id="ARBA00023065"/>
    </source>
</evidence>
<name>A0A1M7E300_9BRAD</name>
<feature type="binding site" evidence="12">
    <location>
        <position position="77"/>
    </location>
    <ligand>
        <name>Na(+)</name>
        <dbReference type="ChEBI" id="CHEBI:29101"/>
        <note>structural</note>
    </ligand>
</feature>
<dbReference type="GO" id="GO:0062054">
    <property type="term" value="F:fluoride channel activity"/>
    <property type="evidence" value="ECO:0007669"/>
    <property type="project" value="UniProtKB-UniRule"/>
</dbReference>
<dbReference type="Proteomes" id="UP000189935">
    <property type="component" value="Chromosome I"/>
</dbReference>
<comment type="activity regulation">
    <text evidence="12">Na(+) is not transported, but it plays an essential structural role and its presence is essential for fluoride channel function.</text>
</comment>
<comment type="function">
    <text evidence="12">Fluoride-specific ion channel. Important for reducing fluoride concentration in the cell, thus reducing its toxicity.</text>
</comment>
<keyword evidence="9 12" id="KW-0407">Ion channel</keyword>
<evidence type="ECO:0000256" key="2">
    <source>
        <dbReference type="ARBA" id="ARBA00022475"/>
    </source>
</evidence>
<evidence type="ECO:0000256" key="12">
    <source>
        <dbReference type="HAMAP-Rule" id="MF_00454"/>
    </source>
</evidence>
<evidence type="ECO:0000256" key="5">
    <source>
        <dbReference type="ARBA" id="ARBA00022989"/>
    </source>
</evidence>
<organism evidence="13 14">
    <name type="scientific">Bradyrhizobium lablabi</name>
    <dbReference type="NCBI Taxonomy" id="722472"/>
    <lineage>
        <taxon>Bacteria</taxon>
        <taxon>Pseudomonadati</taxon>
        <taxon>Pseudomonadota</taxon>
        <taxon>Alphaproteobacteria</taxon>
        <taxon>Hyphomicrobiales</taxon>
        <taxon>Nitrobacteraceae</taxon>
        <taxon>Bradyrhizobium</taxon>
    </lineage>
</organism>
<keyword evidence="4 12" id="KW-0812">Transmembrane</keyword>
<gene>
    <name evidence="12" type="primary">fluC</name>
    <name evidence="12" type="synonym">crcB</name>
    <name evidence="13" type="ORF">SAMN05444159_7020</name>
</gene>
<accession>A0A1M7E300</accession>
<feature type="transmembrane region" description="Helical" evidence="12">
    <location>
        <begin position="102"/>
        <end position="124"/>
    </location>
</feature>
<evidence type="ECO:0000256" key="11">
    <source>
        <dbReference type="ARBA" id="ARBA00035585"/>
    </source>
</evidence>
<evidence type="ECO:0000256" key="10">
    <source>
        <dbReference type="ARBA" id="ARBA00035120"/>
    </source>
</evidence>
<evidence type="ECO:0000256" key="6">
    <source>
        <dbReference type="ARBA" id="ARBA00023053"/>
    </source>
</evidence>
<dbReference type="Pfam" id="PF02537">
    <property type="entry name" value="CRCB"/>
    <property type="match status" value="1"/>
</dbReference>
<keyword evidence="2 12" id="KW-1003">Cell membrane</keyword>
<dbReference type="HAMAP" id="MF_00454">
    <property type="entry name" value="FluC"/>
    <property type="match status" value="1"/>
</dbReference>
<evidence type="ECO:0000313" key="14">
    <source>
        <dbReference type="Proteomes" id="UP000189935"/>
    </source>
</evidence>
<protein>
    <recommendedName>
        <fullName evidence="12">Fluoride-specific ion channel FluC</fullName>
    </recommendedName>
</protein>
<evidence type="ECO:0000313" key="13">
    <source>
        <dbReference type="EMBL" id="SHL86141.1"/>
    </source>
</evidence>
<comment type="similarity">
    <text evidence="10 12">Belongs to the fluoride channel Fluc/FEX (TC 1.A.43) family.</text>
</comment>
<keyword evidence="8 12" id="KW-0472">Membrane</keyword>